<dbReference type="AlphaFoldDB" id="A0A4P7BJW3"/>
<keyword evidence="3" id="KW-1185">Reference proteome</keyword>
<evidence type="ECO:0000313" key="3">
    <source>
        <dbReference type="Proteomes" id="UP000294359"/>
    </source>
</evidence>
<evidence type="ECO:0000313" key="2">
    <source>
        <dbReference type="EMBL" id="QBQ38623.1"/>
    </source>
</evidence>
<dbReference type="SUPFAM" id="SSF69754">
    <property type="entry name" value="Ribosome binding protein Y (YfiA homologue)"/>
    <property type="match status" value="1"/>
</dbReference>
<dbReference type="Proteomes" id="UP000619512">
    <property type="component" value="Unassembled WGS sequence"/>
</dbReference>
<dbReference type="OrthoDB" id="121633at2"/>
<reference evidence="2 3" key="2">
    <citation type="submission" date="2019-03" db="EMBL/GenBank/DDBJ databases">
        <title>Draft Genome Sequences of Six Type Strains of the Genus Massilia.</title>
        <authorList>
            <person name="Miess H."/>
            <person name="Frediansyhah A."/>
            <person name="Gross H."/>
        </authorList>
    </citation>
    <scope>NUCLEOTIDE SEQUENCE [LARGE SCALE GENOMIC DNA]</scope>
    <source>
        <strain evidence="2 3">DSM 17505</strain>
    </source>
</reference>
<dbReference type="EMBL" id="BMWW01000002">
    <property type="protein sequence ID" value="GGY83678.1"/>
    <property type="molecule type" value="Genomic_DNA"/>
</dbReference>
<sequence length="124" mass="13617">MQIQVNTNKSIDHTSALDEHVAEVVNAAIGRFGEQISRVEVHLSDDNAQKSADGDNRCMMEARVNGYQPVVVTDHAQTLHQAINRAADKLKRALDSALGKLHDNKKNIPVADLVEPEAVEPTRD</sequence>
<evidence type="ECO:0000313" key="1">
    <source>
        <dbReference type="EMBL" id="GGY83678.1"/>
    </source>
</evidence>
<dbReference type="Pfam" id="PF02482">
    <property type="entry name" value="Ribosomal_S30AE"/>
    <property type="match status" value="1"/>
</dbReference>
<accession>A0A4P7BJW3</accession>
<gene>
    <name evidence="2" type="ORF">E1742_22450</name>
    <name evidence="1" type="ORF">GCM10007388_15900</name>
</gene>
<reference evidence="1" key="1">
    <citation type="journal article" date="2014" name="Int. J. Syst. Evol. Microbiol.">
        <title>Complete genome sequence of Corynebacterium casei LMG S-19264T (=DSM 44701T), isolated from a smear-ripened cheese.</title>
        <authorList>
            <consortium name="US DOE Joint Genome Institute (JGI-PGF)"/>
            <person name="Walter F."/>
            <person name="Albersmeier A."/>
            <person name="Kalinowski J."/>
            <person name="Ruckert C."/>
        </authorList>
    </citation>
    <scope>NUCLEOTIDE SEQUENCE</scope>
    <source>
        <strain evidence="1">KCTC 12344</strain>
    </source>
</reference>
<protein>
    <submittedName>
        <fullName evidence="2">Ribosomal subunit interface protein</fullName>
    </submittedName>
</protein>
<dbReference type="Proteomes" id="UP000294359">
    <property type="component" value="Chromosome"/>
</dbReference>
<proteinExistence type="predicted"/>
<dbReference type="Gene3D" id="3.30.160.100">
    <property type="entry name" value="Ribosome hibernation promotion factor-like"/>
    <property type="match status" value="1"/>
</dbReference>
<organism evidence="1 4">
    <name type="scientific">Pseudoduganella plicata</name>
    <dbReference type="NCBI Taxonomy" id="321984"/>
    <lineage>
        <taxon>Bacteria</taxon>
        <taxon>Pseudomonadati</taxon>
        <taxon>Pseudomonadota</taxon>
        <taxon>Betaproteobacteria</taxon>
        <taxon>Burkholderiales</taxon>
        <taxon>Oxalobacteraceae</taxon>
        <taxon>Telluria group</taxon>
        <taxon>Pseudoduganella</taxon>
    </lineage>
</organism>
<evidence type="ECO:0000313" key="4">
    <source>
        <dbReference type="Proteomes" id="UP000619512"/>
    </source>
</evidence>
<dbReference type="RefSeq" id="WP_134387322.1">
    <property type="nucleotide sequence ID" value="NZ_BMWW01000002.1"/>
</dbReference>
<name>A0A4P7BJW3_9BURK</name>
<dbReference type="EMBL" id="CP038026">
    <property type="protein sequence ID" value="QBQ38623.1"/>
    <property type="molecule type" value="Genomic_DNA"/>
</dbReference>
<reference evidence="1" key="3">
    <citation type="submission" date="2022-12" db="EMBL/GenBank/DDBJ databases">
        <authorList>
            <person name="Sun Q."/>
            <person name="Kim S."/>
        </authorList>
    </citation>
    <scope>NUCLEOTIDE SEQUENCE</scope>
    <source>
        <strain evidence="1">KCTC 12344</strain>
    </source>
</reference>
<dbReference type="InterPro" id="IPR003489">
    <property type="entry name" value="RHF/RaiA"/>
</dbReference>
<dbReference type="InterPro" id="IPR036567">
    <property type="entry name" value="RHF-like"/>
</dbReference>